<dbReference type="PROSITE" id="PS50873">
    <property type="entry name" value="PEROXIDASE_4"/>
    <property type="match status" value="1"/>
</dbReference>
<keyword evidence="5" id="KW-0349">Heme</keyword>
<feature type="binding site" evidence="11">
    <location>
        <position position="45"/>
    </location>
    <ligand>
        <name>Ca(2+)</name>
        <dbReference type="ChEBI" id="CHEBI:29108"/>
        <label>1</label>
    </ligand>
</feature>
<keyword evidence="9 13" id="KW-1015">Disulfide bond</keyword>
<organism evidence="16 17">
    <name type="scientific">Dillenia turbinata</name>
    <dbReference type="NCBI Taxonomy" id="194707"/>
    <lineage>
        <taxon>Eukaryota</taxon>
        <taxon>Viridiplantae</taxon>
        <taxon>Streptophyta</taxon>
        <taxon>Embryophyta</taxon>
        <taxon>Tracheophyta</taxon>
        <taxon>Spermatophyta</taxon>
        <taxon>Magnoliopsida</taxon>
        <taxon>eudicotyledons</taxon>
        <taxon>Gunneridae</taxon>
        <taxon>Pentapetalae</taxon>
        <taxon>Dilleniales</taxon>
        <taxon>Dilleniaceae</taxon>
        <taxon>Dillenia</taxon>
    </lineage>
</organism>
<evidence type="ECO:0000256" key="8">
    <source>
        <dbReference type="ARBA" id="ARBA00023004"/>
    </source>
</evidence>
<comment type="caution">
    <text evidence="16">The sequence shown here is derived from an EMBL/GenBank/DDBJ whole genome shotgun (WGS) entry which is preliminary data.</text>
</comment>
<dbReference type="GO" id="GO:0046872">
    <property type="term" value="F:metal ion binding"/>
    <property type="evidence" value="ECO:0007669"/>
    <property type="project" value="UniProtKB-KW"/>
</dbReference>
<evidence type="ECO:0000256" key="10">
    <source>
        <dbReference type="PIRSR" id="PIRSR600823-2"/>
    </source>
</evidence>
<dbReference type="GO" id="GO:0042744">
    <property type="term" value="P:hydrogen peroxide catabolic process"/>
    <property type="evidence" value="ECO:0007669"/>
    <property type="project" value="InterPro"/>
</dbReference>
<evidence type="ECO:0000256" key="4">
    <source>
        <dbReference type="ARBA" id="ARBA00022559"/>
    </source>
</evidence>
<keyword evidence="17" id="KW-1185">Reference proteome</keyword>
<feature type="disulfide bond" evidence="13">
    <location>
        <begin position="77"/>
        <end position="254"/>
    </location>
</feature>
<dbReference type="CDD" id="cd00693">
    <property type="entry name" value="secretory_peroxidase"/>
    <property type="match status" value="1"/>
</dbReference>
<name>A0AAN8UL60_9MAGN</name>
<evidence type="ECO:0000256" key="6">
    <source>
        <dbReference type="ARBA" id="ARBA00022723"/>
    </source>
</evidence>
<evidence type="ECO:0000256" key="5">
    <source>
        <dbReference type="ARBA" id="ARBA00022617"/>
    </source>
</evidence>
<keyword evidence="4 16" id="KW-0575">Peroxidase</keyword>
<evidence type="ECO:0000256" key="9">
    <source>
        <dbReference type="ARBA" id="ARBA00023157"/>
    </source>
</evidence>
<evidence type="ECO:0000313" key="16">
    <source>
        <dbReference type="EMBL" id="KAK6918893.1"/>
    </source>
</evidence>
<keyword evidence="11" id="KW-0106">Calcium</keyword>
<protein>
    <recommendedName>
        <fullName evidence="3">peroxidase</fullName>
        <ecNumber evidence="3">1.11.1.7</ecNumber>
    </recommendedName>
</protein>
<reference evidence="16 17" key="1">
    <citation type="submission" date="2023-12" db="EMBL/GenBank/DDBJ databases">
        <title>A high-quality genome assembly for Dillenia turbinata (Dilleniales).</title>
        <authorList>
            <person name="Chanderbali A."/>
        </authorList>
    </citation>
    <scope>NUCLEOTIDE SEQUENCE [LARGE SCALE GENOMIC DNA]</scope>
    <source>
        <strain evidence="16">LSX21</strain>
        <tissue evidence="16">Leaf</tissue>
    </source>
</reference>
<gene>
    <name evidence="16" type="ORF">RJ641_017315</name>
</gene>
<feature type="disulfide bond" evidence="13">
    <location>
        <begin position="9"/>
        <end position="71"/>
    </location>
</feature>
<sequence>MLKFYAKSCPNAEKIVHDFVYKHIHKSSTLPAALIRPASYGNHAEKDAVVNKSLRGFDFINKVKSLLEAECPGIVSCADILALAARDSIGGPFWNVPTGRRDGLISRVSEASTDTPVSNSNFSALITSFSSKGLDLRDLVVSSGGDKDPSLDTKYAAYLKSKKCKSPNETAIQIVMDPGSSKTFDLSYYKLVLSGRGLFQSDAALLTNSTSKALINQIIQGSIEDYFAEFANFMEKMGRIGVMTGSSGAIRKHCALVNG</sequence>
<dbReference type="InterPro" id="IPR002016">
    <property type="entry name" value="Haem_peroxidase"/>
</dbReference>
<dbReference type="Gene3D" id="1.10.520.10">
    <property type="match status" value="2"/>
</dbReference>
<comment type="catalytic activity">
    <reaction evidence="1">
        <text>2 a phenolic donor + H2O2 = 2 a phenolic radical donor + 2 H2O</text>
        <dbReference type="Rhea" id="RHEA:56136"/>
        <dbReference type="ChEBI" id="CHEBI:15377"/>
        <dbReference type="ChEBI" id="CHEBI:16240"/>
        <dbReference type="ChEBI" id="CHEBI:139520"/>
        <dbReference type="ChEBI" id="CHEBI:139521"/>
        <dbReference type="EC" id="1.11.1.7"/>
    </reaction>
</comment>
<evidence type="ECO:0000256" key="2">
    <source>
        <dbReference type="ARBA" id="ARBA00001970"/>
    </source>
</evidence>
<keyword evidence="8" id="KW-0408">Iron</keyword>
<evidence type="ECO:0000256" key="11">
    <source>
        <dbReference type="PIRSR" id="PIRSR600823-3"/>
    </source>
</evidence>
<dbReference type="EC" id="1.11.1.7" evidence="3"/>
<feature type="binding site" evidence="10">
    <location>
        <position position="116"/>
    </location>
    <ligand>
        <name>substrate</name>
    </ligand>
</feature>
<comment type="cofactor">
    <cofactor evidence="11">
        <name>Ca(2+)</name>
        <dbReference type="ChEBI" id="CHEBI:29108"/>
    </cofactor>
    <text evidence="11">Binds 2 calcium ions per subunit.</text>
</comment>
<comment type="cofactor">
    <cofactor evidence="2">
        <name>heme b</name>
        <dbReference type="ChEBI" id="CHEBI:60344"/>
    </cofactor>
</comment>
<dbReference type="Proteomes" id="UP001370490">
    <property type="component" value="Unassembled WGS sequence"/>
</dbReference>
<keyword evidence="7" id="KW-0560">Oxidoreductase</keyword>
<feature type="binding site" evidence="11">
    <location>
        <position position="185"/>
    </location>
    <ligand>
        <name>Ca(2+)</name>
        <dbReference type="ChEBI" id="CHEBI:29108"/>
        <label>2</label>
    </ligand>
</feature>
<accession>A0AAN8UL60</accession>
<evidence type="ECO:0000256" key="1">
    <source>
        <dbReference type="ARBA" id="ARBA00000189"/>
    </source>
</evidence>
<feature type="site" description="Transition state stabilizer" evidence="12">
    <location>
        <position position="36"/>
    </location>
</feature>
<dbReference type="SUPFAM" id="SSF48113">
    <property type="entry name" value="Heme-dependent peroxidases"/>
    <property type="match status" value="1"/>
</dbReference>
<dbReference type="GO" id="GO:0020037">
    <property type="term" value="F:heme binding"/>
    <property type="evidence" value="ECO:0007669"/>
    <property type="project" value="InterPro"/>
</dbReference>
<comment type="similarity">
    <text evidence="14">Belongs to the peroxidase family.</text>
</comment>
<dbReference type="EMBL" id="JBAMMX010000022">
    <property type="protein sequence ID" value="KAK6918893.1"/>
    <property type="molecule type" value="Genomic_DNA"/>
</dbReference>
<dbReference type="GO" id="GO:0140825">
    <property type="term" value="F:lactoperoxidase activity"/>
    <property type="evidence" value="ECO:0007669"/>
    <property type="project" value="UniProtKB-EC"/>
</dbReference>
<dbReference type="GO" id="GO:0006979">
    <property type="term" value="P:response to oxidative stress"/>
    <property type="evidence" value="ECO:0007669"/>
    <property type="project" value="InterPro"/>
</dbReference>
<dbReference type="PRINTS" id="PR00461">
    <property type="entry name" value="PLPEROXIDASE"/>
</dbReference>
<feature type="binding site" evidence="11">
    <location>
        <position position="177"/>
    </location>
    <ligand>
        <name>Ca(2+)</name>
        <dbReference type="ChEBI" id="CHEBI:29108"/>
        <label>2</label>
    </ligand>
</feature>
<dbReference type="Gene3D" id="1.10.420.10">
    <property type="entry name" value="Peroxidase, domain 2"/>
    <property type="match status" value="1"/>
</dbReference>
<evidence type="ECO:0000256" key="13">
    <source>
        <dbReference type="PIRSR" id="PIRSR600823-5"/>
    </source>
</evidence>
<evidence type="ECO:0000256" key="12">
    <source>
        <dbReference type="PIRSR" id="PIRSR600823-4"/>
    </source>
</evidence>
<dbReference type="InterPro" id="IPR000823">
    <property type="entry name" value="Peroxidase_pln"/>
</dbReference>
<dbReference type="PANTHER" id="PTHR31235">
    <property type="entry name" value="PEROXIDASE 25-RELATED"/>
    <property type="match status" value="1"/>
</dbReference>
<evidence type="ECO:0000256" key="7">
    <source>
        <dbReference type="ARBA" id="ARBA00023002"/>
    </source>
</evidence>
<evidence type="ECO:0000259" key="15">
    <source>
        <dbReference type="PROSITE" id="PS50873"/>
    </source>
</evidence>
<feature type="domain" description="Plant heme peroxidase family profile" evidence="15">
    <location>
        <begin position="1"/>
        <end position="258"/>
    </location>
</feature>
<evidence type="ECO:0000313" key="17">
    <source>
        <dbReference type="Proteomes" id="UP001370490"/>
    </source>
</evidence>
<dbReference type="Pfam" id="PF00141">
    <property type="entry name" value="peroxidase"/>
    <property type="match status" value="1"/>
</dbReference>
<dbReference type="InterPro" id="IPR010255">
    <property type="entry name" value="Haem_peroxidase_sf"/>
</dbReference>
<evidence type="ECO:0000256" key="3">
    <source>
        <dbReference type="ARBA" id="ARBA00012313"/>
    </source>
</evidence>
<evidence type="ECO:0000256" key="14">
    <source>
        <dbReference type="RuleBase" id="RU004241"/>
    </source>
</evidence>
<dbReference type="InterPro" id="IPR033905">
    <property type="entry name" value="Secretory_peroxidase"/>
</dbReference>
<keyword evidence="6 11" id="KW-0479">Metal-binding</keyword>
<proteinExistence type="inferred from homology"/>
<dbReference type="AlphaFoldDB" id="A0AAN8UL60"/>